<evidence type="ECO:0000313" key="2">
    <source>
        <dbReference type="WBParaSite" id="PEQ_0001242601-mRNA-1"/>
    </source>
</evidence>
<proteinExistence type="predicted"/>
<evidence type="ECO:0000313" key="1">
    <source>
        <dbReference type="Proteomes" id="UP000887564"/>
    </source>
</evidence>
<dbReference type="Proteomes" id="UP000887564">
    <property type="component" value="Unplaced"/>
</dbReference>
<protein>
    <submittedName>
        <fullName evidence="2">Uncharacterized protein</fullName>
    </submittedName>
</protein>
<name>A0A914SEE2_PAREQ</name>
<sequence length="42" mass="4987">MNPASERYRFVTLQDHCSSKTCRYLMRRPSTTEFIIISFSGR</sequence>
<keyword evidence="1" id="KW-1185">Reference proteome</keyword>
<accession>A0A914SEE2</accession>
<organism evidence="1 2">
    <name type="scientific">Parascaris equorum</name>
    <name type="common">Equine roundworm</name>
    <dbReference type="NCBI Taxonomy" id="6256"/>
    <lineage>
        <taxon>Eukaryota</taxon>
        <taxon>Metazoa</taxon>
        <taxon>Ecdysozoa</taxon>
        <taxon>Nematoda</taxon>
        <taxon>Chromadorea</taxon>
        <taxon>Rhabditida</taxon>
        <taxon>Spirurina</taxon>
        <taxon>Ascaridomorpha</taxon>
        <taxon>Ascaridoidea</taxon>
        <taxon>Ascarididae</taxon>
        <taxon>Parascaris</taxon>
    </lineage>
</organism>
<dbReference type="WBParaSite" id="PEQ_0001242601-mRNA-1">
    <property type="protein sequence ID" value="PEQ_0001242601-mRNA-1"/>
    <property type="gene ID" value="PEQ_0001242601"/>
</dbReference>
<reference evidence="2" key="1">
    <citation type="submission" date="2022-11" db="UniProtKB">
        <authorList>
            <consortium name="WormBaseParasite"/>
        </authorList>
    </citation>
    <scope>IDENTIFICATION</scope>
</reference>
<dbReference type="AlphaFoldDB" id="A0A914SEE2"/>